<dbReference type="InterPro" id="IPR043141">
    <property type="entry name" value="Ribosomal_uL10-like_sf"/>
</dbReference>
<evidence type="ECO:0000256" key="1">
    <source>
        <dbReference type="ARBA" id="ARBA00008889"/>
    </source>
</evidence>
<dbReference type="EMBL" id="JAHLQT010010484">
    <property type="protein sequence ID" value="KAG7172724.1"/>
    <property type="molecule type" value="Genomic_DNA"/>
</dbReference>
<evidence type="ECO:0000313" key="4">
    <source>
        <dbReference type="Proteomes" id="UP000747542"/>
    </source>
</evidence>
<feature type="compositionally biased region" description="Low complexity" evidence="2">
    <location>
        <begin position="182"/>
        <end position="194"/>
    </location>
</feature>
<gene>
    <name evidence="3" type="primary">mRpL10-L</name>
    <name evidence="3" type="ORF">Hamer_G006951</name>
</gene>
<reference evidence="3" key="1">
    <citation type="journal article" date="2021" name="Sci. Adv.">
        <title>The American lobster genome reveals insights on longevity, neural, and immune adaptations.</title>
        <authorList>
            <person name="Polinski J.M."/>
            <person name="Zimin A.V."/>
            <person name="Clark K.F."/>
            <person name="Kohn A.B."/>
            <person name="Sadowski N."/>
            <person name="Timp W."/>
            <person name="Ptitsyn A."/>
            <person name="Khanna P."/>
            <person name="Romanova D.Y."/>
            <person name="Williams P."/>
            <person name="Greenwood S.J."/>
            <person name="Moroz L.L."/>
            <person name="Walt D.R."/>
            <person name="Bodnar A.G."/>
        </authorList>
    </citation>
    <scope>NUCLEOTIDE SEQUENCE</scope>
    <source>
        <strain evidence="3">GMGI-L3</strain>
    </source>
</reference>
<organism evidence="3 4">
    <name type="scientific">Homarus americanus</name>
    <name type="common">American lobster</name>
    <dbReference type="NCBI Taxonomy" id="6706"/>
    <lineage>
        <taxon>Eukaryota</taxon>
        <taxon>Metazoa</taxon>
        <taxon>Ecdysozoa</taxon>
        <taxon>Arthropoda</taxon>
        <taxon>Crustacea</taxon>
        <taxon>Multicrustacea</taxon>
        <taxon>Malacostraca</taxon>
        <taxon>Eumalacostraca</taxon>
        <taxon>Eucarida</taxon>
        <taxon>Decapoda</taxon>
        <taxon>Pleocyemata</taxon>
        <taxon>Astacidea</taxon>
        <taxon>Nephropoidea</taxon>
        <taxon>Nephropidae</taxon>
        <taxon>Homarus</taxon>
    </lineage>
</organism>
<evidence type="ECO:0000313" key="3">
    <source>
        <dbReference type="EMBL" id="KAG7172724.1"/>
    </source>
</evidence>
<keyword evidence="3" id="KW-0687">Ribonucleoprotein</keyword>
<dbReference type="Proteomes" id="UP000747542">
    <property type="component" value="Unassembled WGS sequence"/>
</dbReference>
<name>A0A8J5T418_HOMAM</name>
<comment type="similarity">
    <text evidence="1">Belongs to the universal ribosomal protein uL10 family.</text>
</comment>
<comment type="caution">
    <text evidence="3">The sequence shown here is derived from an EMBL/GenBank/DDBJ whole genome shotgun (WGS) entry which is preliminary data.</text>
</comment>
<proteinExistence type="inferred from homology"/>
<feature type="region of interest" description="Disordered" evidence="2">
    <location>
        <begin position="174"/>
        <end position="194"/>
    </location>
</feature>
<protein>
    <submittedName>
        <fullName evidence="3">39S ribosomal protein L10-like</fullName>
    </submittedName>
</protein>
<dbReference type="Gene3D" id="3.30.70.1730">
    <property type="match status" value="1"/>
</dbReference>
<accession>A0A8J5T418</accession>
<sequence length="194" mass="22037">MSLTIGGRFLFVRSPLVQTLRNRSRTPNLRKPAIPHWHRAVALKLTEPIYRDPEEDLYPSITCKKKEKILLKSQTQINPFEQILAREFLEKIANAKLVAIFHQLPMSEAELFATRLQLNKINMAYLKHNNNMIKLAFSGTKYESLLKLYESTTVTFAGDQLAVAKTELSSSLARYVTDKGSPESSEPDPSSSKE</sequence>
<keyword evidence="3" id="KW-0689">Ribosomal protein</keyword>
<dbReference type="GO" id="GO:0005840">
    <property type="term" value="C:ribosome"/>
    <property type="evidence" value="ECO:0007669"/>
    <property type="project" value="UniProtKB-KW"/>
</dbReference>
<dbReference type="AlphaFoldDB" id="A0A8J5T418"/>
<dbReference type="SUPFAM" id="SSF160369">
    <property type="entry name" value="Ribosomal protein L10-like"/>
    <property type="match status" value="1"/>
</dbReference>
<evidence type="ECO:0000256" key="2">
    <source>
        <dbReference type="SAM" id="MobiDB-lite"/>
    </source>
</evidence>
<keyword evidence="4" id="KW-1185">Reference proteome</keyword>